<dbReference type="InterPro" id="IPR004015">
    <property type="entry name" value="SKI-int_prot_SKIP_SNW-dom"/>
</dbReference>
<dbReference type="GeneID" id="17309191"/>
<feature type="compositionally biased region" description="Basic and acidic residues" evidence="2">
    <location>
        <begin position="314"/>
        <end position="337"/>
    </location>
</feature>
<reference evidence="6" key="2">
    <citation type="submission" date="2012-11" db="EMBL/GenBank/DDBJ databases">
        <authorList>
            <person name="Kuo A."/>
            <person name="Curtis B.A."/>
            <person name="Tanifuji G."/>
            <person name="Burki F."/>
            <person name="Gruber A."/>
            <person name="Irimia M."/>
            <person name="Maruyama S."/>
            <person name="Arias M.C."/>
            <person name="Ball S.G."/>
            <person name="Gile G.H."/>
            <person name="Hirakawa Y."/>
            <person name="Hopkins J.F."/>
            <person name="Rensing S.A."/>
            <person name="Schmutz J."/>
            <person name="Symeonidi A."/>
            <person name="Elias M."/>
            <person name="Eveleigh R.J."/>
            <person name="Herman E.K."/>
            <person name="Klute M.J."/>
            <person name="Nakayama T."/>
            <person name="Obornik M."/>
            <person name="Reyes-Prieto A."/>
            <person name="Armbrust E.V."/>
            <person name="Aves S.J."/>
            <person name="Beiko R.G."/>
            <person name="Coutinho P."/>
            <person name="Dacks J.B."/>
            <person name="Durnford D.G."/>
            <person name="Fast N.M."/>
            <person name="Green B.R."/>
            <person name="Grisdale C."/>
            <person name="Hempe F."/>
            <person name="Henrissat B."/>
            <person name="Hoppner M.P."/>
            <person name="Ishida K.-I."/>
            <person name="Kim E."/>
            <person name="Koreny L."/>
            <person name="Kroth P.G."/>
            <person name="Liu Y."/>
            <person name="Malik S.-B."/>
            <person name="Maier U.G."/>
            <person name="McRose D."/>
            <person name="Mock T."/>
            <person name="Neilson J.A."/>
            <person name="Onodera N.T."/>
            <person name="Poole A.M."/>
            <person name="Pritham E.J."/>
            <person name="Richards T.A."/>
            <person name="Rocap G."/>
            <person name="Roy S.W."/>
            <person name="Sarai C."/>
            <person name="Schaack S."/>
            <person name="Shirato S."/>
            <person name="Slamovits C.H."/>
            <person name="Spencer D.F."/>
            <person name="Suzuki S."/>
            <person name="Worden A.Z."/>
            <person name="Zauner S."/>
            <person name="Barry K."/>
            <person name="Bell C."/>
            <person name="Bharti A.K."/>
            <person name="Crow J.A."/>
            <person name="Grimwood J."/>
            <person name="Kramer R."/>
            <person name="Lindquist E."/>
            <person name="Lucas S."/>
            <person name="Salamov A."/>
            <person name="McFadden G.I."/>
            <person name="Lane C.E."/>
            <person name="Keeling P.J."/>
            <person name="Gray M.W."/>
            <person name="Grigoriev I.V."/>
            <person name="Archibald J.M."/>
        </authorList>
    </citation>
    <scope>NUCLEOTIDE SEQUENCE</scope>
    <source>
        <strain evidence="6">CCMP2712</strain>
    </source>
</reference>
<dbReference type="EMBL" id="JH992972">
    <property type="protein sequence ID" value="EKX52513.1"/>
    <property type="molecule type" value="Genomic_DNA"/>
</dbReference>
<name>L1JWN7_GUITC</name>
<comment type="similarity">
    <text evidence="1">Belongs to the SNW family.</text>
</comment>
<evidence type="ECO:0000256" key="2">
    <source>
        <dbReference type="SAM" id="MobiDB-lite"/>
    </source>
</evidence>
<dbReference type="KEGG" id="gtt:GUITHDRAFT_101682"/>
<dbReference type="PANTHER" id="PTHR12096">
    <property type="entry name" value="NUCLEAR PROTEIN SKIP-RELATED"/>
    <property type="match status" value="1"/>
</dbReference>
<dbReference type="eggNOG" id="KOG2441">
    <property type="taxonomic scope" value="Eukaryota"/>
</dbReference>
<feature type="region of interest" description="Disordered" evidence="2">
    <location>
        <begin position="1"/>
        <end position="65"/>
    </location>
</feature>
<feature type="region of interest" description="Disordered" evidence="2">
    <location>
        <begin position="209"/>
        <end position="240"/>
    </location>
</feature>
<dbReference type="OMA" id="YGQRRGW"/>
<evidence type="ECO:0000313" key="5">
    <source>
        <dbReference type="EnsemblProtists" id="EKX52513"/>
    </source>
</evidence>
<dbReference type="OrthoDB" id="666364at2759"/>
<evidence type="ECO:0000313" key="6">
    <source>
        <dbReference type="Proteomes" id="UP000011087"/>
    </source>
</evidence>
<accession>L1JWN7</accession>
<proteinExistence type="inferred from homology"/>
<feature type="region of interest" description="Disordered" evidence="2">
    <location>
        <begin position="531"/>
        <end position="552"/>
    </location>
</feature>
<dbReference type="EnsemblProtists" id="EKX52513">
    <property type="protein sequence ID" value="EKX52513"/>
    <property type="gene ID" value="GUITHDRAFT_101682"/>
</dbReference>
<dbReference type="GO" id="GO:0005681">
    <property type="term" value="C:spliceosomal complex"/>
    <property type="evidence" value="ECO:0007669"/>
    <property type="project" value="InterPro"/>
</dbReference>
<feature type="compositionally biased region" description="Gly residues" evidence="2">
    <location>
        <begin position="347"/>
        <end position="367"/>
    </location>
</feature>
<feature type="compositionally biased region" description="Basic and acidic residues" evidence="2">
    <location>
        <begin position="396"/>
        <end position="431"/>
    </location>
</feature>
<feature type="compositionally biased region" description="Basic and acidic residues" evidence="2">
    <location>
        <begin position="438"/>
        <end position="447"/>
    </location>
</feature>
<organism evidence="4">
    <name type="scientific">Guillardia theta (strain CCMP2712)</name>
    <name type="common">Cryptophyte</name>
    <dbReference type="NCBI Taxonomy" id="905079"/>
    <lineage>
        <taxon>Eukaryota</taxon>
        <taxon>Cryptophyceae</taxon>
        <taxon>Pyrenomonadales</taxon>
        <taxon>Geminigeraceae</taxon>
        <taxon>Guillardia</taxon>
    </lineage>
</organism>
<evidence type="ECO:0000313" key="4">
    <source>
        <dbReference type="EMBL" id="EKX52513.1"/>
    </source>
</evidence>
<evidence type="ECO:0000259" key="3">
    <source>
        <dbReference type="Pfam" id="PF02731"/>
    </source>
</evidence>
<keyword evidence="6" id="KW-1185">Reference proteome</keyword>
<dbReference type="GO" id="GO:0000398">
    <property type="term" value="P:mRNA splicing, via spliceosome"/>
    <property type="evidence" value="ECO:0007669"/>
    <property type="project" value="InterPro"/>
</dbReference>
<reference evidence="4 6" key="1">
    <citation type="journal article" date="2012" name="Nature">
        <title>Algal genomes reveal evolutionary mosaicism and the fate of nucleomorphs.</title>
        <authorList>
            <consortium name="DOE Joint Genome Institute"/>
            <person name="Curtis B.A."/>
            <person name="Tanifuji G."/>
            <person name="Burki F."/>
            <person name="Gruber A."/>
            <person name="Irimia M."/>
            <person name="Maruyama S."/>
            <person name="Arias M.C."/>
            <person name="Ball S.G."/>
            <person name="Gile G.H."/>
            <person name="Hirakawa Y."/>
            <person name="Hopkins J.F."/>
            <person name="Kuo A."/>
            <person name="Rensing S.A."/>
            <person name="Schmutz J."/>
            <person name="Symeonidi A."/>
            <person name="Elias M."/>
            <person name="Eveleigh R.J."/>
            <person name="Herman E.K."/>
            <person name="Klute M.J."/>
            <person name="Nakayama T."/>
            <person name="Obornik M."/>
            <person name="Reyes-Prieto A."/>
            <person name="Armbrust E.V."/>
            <person name="Aves S.J."/>
            <person name="Beiko R.G."/>
            <person name="Coutinho P."/>
            <person name="Dacks J.B."/>
            <person name="Durnford D.G."/>
            <person name="Fast N.M."/>
            <person name="Green B.R."/>
            <person name="Grisdale C.J."/>
            <person name="Hempel F."/>
            <person name="Henrissat B."/>
            <person name="Hoppner M.P."/>
            <person name="Ishida K."/>
            <person name="Kim E."/>
            <person name="Koreny L."/>
            <person name="Kroth P.G."/>
            <person name="Liu Y."/>
            <person name="Malik S.B."/>
            <person name="Maier U.G."/>
            <person name="McRose D."/>
            <person name="Mock T."/>
            <person name="Neilson J.A."/>
            <person name="Onodera N.T."/>
            <person name="Poole A.M."/>
            <person name="Pritham E.J."/>
            <person name="Richards T.A."/>
            <person name="Rocap G."/>
            <person name="Roy S.W."/>
            <person name="Sarai C."/>
            <person name="Schaack S."/>
            <person name="Shirato S."/>
            <person name="Slamovits C.H."/>
            <person name="Spencer D.F."/>
            <person name="Suzuki S."/>
            <person name="Worden A.Z."/>
            <person name="Zauner S."/>
            <person name="Barry K."/>
            <person name="Bell C."/>
            <person name="Bharti A.K."/>
            <person name="Crow J.A."/>
            <person name="Grimwood J."/>
            <person name="Kramer R."/>
            <person name="Lindquist E."/>
            <person name="Lucas S."/>
            <person name="Salamov A."/>
            <person name="McFadden G.I."/>
            <person name="Lane C.E."/>
            <person name="Keeling P.J."/>
            <person name="Gray M.W."/>
            <person name="Grigoriev I.V."/>
            <person name="Archibald J.M."/>
        </authorList>
    </citation>
    <scope>NUCLEOTIDE SEQUENCE</scope>
    <source>
        <strain evidence="4 6">CCMP2712</strain>
    </source>
</reference>
<gene>
    <name evidence="4" type="ORF">GUITHDRAFT_101682</name>
</gene>
<dbReference type="InterPro" id="IPR017862">
    <property type="entry name" value="SKI-int_prot_SKIP"/>
</dbReference>
<sequence>MAAVRGMGVKMSEILPKPTGKSSRWDDDDEEEDAPKEQSQTSSRKEPPPQGQRRGWVPRSLEDFGDGGAFPEIHVAQFPLDLGKKDGKTGKTIALQMDAEGNIKYDAILGQGRTHKTLIQGSARDLVAKRVHEMDVDKPDDEEIRLKTQETQAALEKILNGKITAAKVARPEINQKKDAEYIRYVPSNSVSSHNSGARERIIKMHEMPVDPLEPPKFKHKKAPRGPPSPPVPVMHSPPRKVSQKDMADWKIPPCVSNWKNAKGYTIPLDKRLAADGRGHSQIVVNDKFAQFSESLLVAQESAREGIAARIKERERQQRLEKEKKDEELRQLARDARMLRTGAAPGASLGGGGGAAAGGGGGGGGGGIESRTGEGRGGDEDADEDRRSFIPAEEFERESREEREARRQRDDIREERRRERERERRLEELERKGVKRSKLTRDRDRDVSEKIALGLAQPSGQDMQFDQRLFNQTSGMDSGFGAEDGYNVYDKRLFQERSSSVYRPKGNAEDLAGDEDSVMEQTLKNARFKVDNEFQGASGDGARQSRSGPVEFDRDEDVFGLDEFMQHDLRALQAAKKKGGQ</sequence>
<dbReference type="PaxDb" id="55529-EKX52513"/>
<protein>
    <recommendedName>
        <fullName evidence="3">SKI-interacting protein SKIP SNW domain-containing protein</fullName>
    </recommendedName>
</protein>
<dbReference type="STRING" id="905079.L1JWN7"/>
<dbReference type="AlphaFoldDB" id="L1JWN7"/>
<feature type="domain" description="SKI-interacting protein SKIP SNW" evidence="3">
    <location>
        <begin position="180"/>
        <end position="337"/>
    </location>
</feature>
<feature type="compositionally biased region" description="Basic and acidic residues" evidence="2">
    <location>
        <begin position="370"/>
        <end position="387"/>
    </location>
</feature>
<dbReference type="Pfam" id="PF02731">
    <property type="entry name" value="SKIP_SNW"/>
    <property type="match status" value="1"/>
</dbReference>
<dbReference type="RefSeq" id="XP_005839493.1">
    <property type="nucleotide sequence ID" value="XM_005839436.1"/>
</dbReference>
<dbReference type="HOGENOM" id="CLU_006601_2_1_1"/>
<feature type="region of interest" description="Disordered" evidence="2">
    <location>
        <begin position="314"/>
        <end position="447"/>
    </location>
</feature>
<dbReference type="Proteomes" id="UP000011087">
    <property type="component" value="Unassembled WGS sequence"/>
</dbReference>
<reference evidence="5" key="3">
    <citation type="submission" date="2016-03" db="UniProtKB">
        <authorList>
            <consortium name="EnsemblProtists"/>
        </authorList>
    </citation>
    <scope>IDENTIFICATION</scope>
</reference>
<evidence type="ECO:0000256" key="1">
    <source>
        <dbReference type="ARBA" id="ARBA00010197"/>
    </source>
</evidence>